<evidence type="ECO:0000313" key="1">
    <source>
        <dbReference type="EMBL" id="KRP32126.1"/>
    </source>
</evidence>
<sequence length="145" mass="14965">MKKRSGKKGVEILKKMSRIIAMRFGRHIYAMIAVSLFGGASIRAENIVIGTLIDDSGYLFSSFGNQYTLGTTRGANFGGSTVSWYGVNMSSTSGANGISWTGSVATGAKYGFSGIYNSSSPGTAAAADSLTNTGIFGGSTSISIS</sequence>
<dbReference type="Proteomes" id="UP000051557">
    <property type="component" value="Unassembled WGS sequence"/>
</dbReference>
<accession>A0A0R2XFV1</accession>
<reference evidence="1 2" key="1">
    <citation type="submission" date="2015-10" db="EMBL/GenBank/DDBJ databases">
        <title>Metagenome-Assembled Genomes uncover a global brackish microbiome.</title>
        <authorList>
            <person name="Hugerth L.W."/>
            <person name="Larsson J."/>
            <person name="Alneberg J."/>
            <person name="Lindh M.V."/>
            <person name="Legrand C."/>
            <person name="Pinhassi J."/>
            <person name="Andersson A.F."/>
        </authorList>
    </citation>
    <scope>NUCLEOTIDE SEQUENCE [LARGE SCALE GENOMIC DNA]</scope>
    <source>
        <strain evidence="1">BACL9 MAG-120820-bin42</strain>
    </source>
</reference>
<protein>
    <submittedName>
        <fullName evidence="1">Uncharacterized protein</fullName>
    </submittedName>
</protein>
<proteinExistence type="predicted"/>
<dbReference type="AlphaFoldDB" id="A0A0R2XFV1"/>
<dbReference type="EMBL" id="LIDM01000168">
    <property type="protein sequence ID" value="KRP32126.1"/>
    <property type="molecule type" value="Genomic_DNA"/>
</dbReference>
<gene>
    <name evidence="1" type="ORF">ABS32_04795</name>
</gene>
<organism evidence="1 2">
    <name type="scientific">Verrucomicrobia subdivision 6 bacterium BACL9 MAG-120820-bin42</name>
    <dbReference type="NCBI Taxonomy" id="1655634"/>
    <lineage>
        <taxon>Bacteria</taxon>
        <taxon>Pseudomonadati</taxon>
        <taxon>Verrucomicrobiota</taxon>
        <taxon>Verrucomicrobiia</taxon>
        <taxon>Verrucomicrobiales</taxon>
        <taxon>Verrucomicrobia subdivision 6</taxon>
    </lineage>
</organism>
<evidence type="ECO:0000313" key="2">
    <source>
        <dbReference type="Proteomes" id="UP000051557"/>
    </source>
</evidence>
<comment type="caution">
    <text evidence="1">The sequence shown here is derived from an EMBL/GenBank/DDBJ whole genome shotgun (WGS) entry which is preliminary data.</text>
</comment>
<feature type="non-terminal residue" evidence="1">
    <location>
        <position position="145"/>
    </location>
</feature>
<name>A0A0R2XFV1_9BACT</name>